<dbReference type="InterPro" id="IPR044738">
    <property type="entry name" value="Atg22"/>
</dbReference>
<dbReference type="Pfam" id="PF11700">
    <property type="entry name" value="ATG22"/>
    <property type="match status" value="1"/>
</dbReference>
<keyword evidence="8 10" id="KW-0072">Autophagy</keyword>
<feature type="transmembrane region" description="Helical" evidence="10">
    <location>
        <begin position="354"/>
        <end position="380"/>
    </location>
</feature>
<gene>
    <name evidence="11" type="ORF">FISHEDRAFT_40513</name>
</gene>
<dbReference type="OrthoDB" id="192733at2759"/>
<evidence type="ECO:0000256" key="9">
    <source>
        <dbReference type="ARBA" id="ARBA00023136"/>
    </source>
</evidence>
<dbReference type="EMBL" id="KN881721">
    <property type="protein sequence ID" value="KIY49606.1"/>
    <property type="molecule type" value="Genomic_DNA"/>
</dbReference>
<feature type="transmembrane region" description="Helical" evidence="10">
    <location>
        <begin position="250"/>
        <end position="274"/>
    </location>
</feature>
<dbReference type="GO" id="GO:0005774">
    <property type="term" value="C:vacuolar membrane"/>
    <property type="evidence" value="ECO:0007669"/>
    <property type="project" value="UniProtKB-SubCell"/>
</dbReference>
<dbReference type="PANTHER" id="PTHR23519">
    <property type="entry name" value="AUTOPHAGY-RELATED PROTEIN 22"/>
    <property type="match status" value="1"/>
</dbReference>
<organism evidence="11 12">
    <name type="scientific">Fistulina hepatica ATCC 64428</name>
    <dbReference type="NCBI Taxonomy" id="1128425"/>
    <lineage>
        <taxon>Eukaryota</taxon>
        <taxon>Fungi</taxon>
        <taxon>Dikarya</taxon>
        <taxon>Basidiomycota</taxon>
        <taxon>Agaricomycotina</taxon>
        <taxon>Agaricomycetes</taxon>
        <taxon>Agaricomycetidae</taxon>
        <taxon>Agaricales</taxon>
        <taxon>Fistulinaceae</taxon>
        <taxon>Fistulina</taxon>
    </lineage>
</organism>
<dbReference type="Proteomes" id="UP000054144">
    <property type="component" value="Unassembled WGS sequence"/>
</dbReference>
<keyword evidence="5 10" id="KW-0812">Transmembrane</keyword>
<comment type="subcellular location">
    <subcellularLocation>
        <location evidence="1 10">Vacuole membrane</location>
        <topology evidence="1 10">Multi-pass membrane protein</topology>
    </subcellularLocation>
</comment>
<comment type="similarity">
    <text evidence="2 10">Belongs to the ATG22 family.</text>
</comment>
<proteinExistence type="inferred from homology"/>
<evidence type="ECO:0000256" key="6">
    <source>
        <dbReference type="ARBA" id="ARBA00022970"/>
    </source>
</evidence>
<dbReference type="GO" id="GO:0006914">
    <property type="term" value="P:autophagy"/>
    <property type="evidence" value="ECO:0007669"/>
    <property type="project" value="UniProtKB-KW"/>
</dbReference>
<keyword evidence="12" id="KW-1185">Reference proteome</keyword>
<dbReference type="InterPro" id="IPR036259">
    <property type="entry name" value="MFS_trans_sf"/>
</dbReference>
<evidence type="ECO:0000256" key="1">
    <source>
        <dbReference type="ARBA" id="ARBA00004128"/>
    </source>
</evidence>
<evidence type="ECO:0000313" key="12">
    <source>
        <dbReference type="Proteomes" id="UP000054144"/>
    </source>
</evidence>
<feature type="transmembrane region" description="Helical" evidence="10">
    <location>
        <begin position="137"/>
        <end position="158"/>
    </location>
</feature>
<accession>A0A0D7ADV3</accession>
<feature type="transmembrane region" description="Helical" evidence="10">
    <location>
        <begin position="486"/>
        <end position="507"/>
    </location>
</feature>
<dbReference type="InterPro" id="IPR050495">
    <property type="entry name" value="ATG22/LtaA_families"/>
</dbReference>
<dbReference type="InterPro" id="IPR024671">
    <property type="entry name" value="Atg22-like"/>
</dbReference>
<evidence type="ECO:0000256" key="5">
    <source>
        <dbReference type="ARBA" id="ARBA00022692"/>
    </source>
</evidence>
<feature type="transmembrane region" description="Helical" evidence="10">
    <location>
        <begin position="113"/>
        <end position="131"/>
    </location>
</feature>
<keyword evidence="6 10" id="KW-0029">Amino-acid transport</keyword>
<evidence type="ECO:0000256" key="8">
    <source>
        <dbReference type="ARBA" id="ARBA00023006"/>
    </source>
</evidence>
<evidence type="ECO:0000256" key="2">
    <source>
        <dbReference type="ARBA" id="ARBA00006978"/>
    </source>
</evidence>
<protein>
    <recommendedName>
        <fullName evidence="10">Autophagy-related protein</fullName>
    </recommendedName>
</protein>
<keyword evidence="4 10" id="KW-0926">Vacuole</keyword>
<feature type="transmembrane region" description="Helical" evidence="10">
    <location>
        <begin position="21"/>
        <end position="41"/>
    </location>
</feature>
<dbReference type="PANTHER" id="PTHR23519:SF1">
    <property type="entry name" value="AUTOPHAGY-RELATED PROTEIN 22"/>
    <property type="match status" value="1"/>
</dbReference>
<keyword evidence="3 10" id="KW-0813">Transport</keyword>
<evidence type="ECO:0000256" key="7">
    <source>
        <dbReference type="ARBA" id="ARBA00022989"/>
    </source>
</evidence>
<feature type="transmembrane region" description="Helical" evidence="10">
    <location>
        <begin position="392"/>
        <end position="412"/>
    </location>
</feature>
<name>A0A0D7ADV3_9AGAR</name>
<sequence length="525" mass="56915">MTTPKHSQINYRKSLYGWLSYAFASEVFVIVSLTLFLPVALEQFARDNGYIWPEHVQPCSTDDAGRCQVNIGFAWIDTASFSMYVNSASVALQALTVISVGGIADHPPHRKRLLLAFAILGSFSALLFFFVPSTSSAWLLCAVLAMTSNVGFGASVVAMNSYLPILARAAPEVEEVVFKLSDAEEDAPLILSSDEETSADTPELHKEYETTLSRATSRISSLGIALGYGAGIILLILTLIPVTIYKGSTLSLRIAIGASGLWWAFFTVPAALLLPSNISTSVESGVVPDEPEQDWHAGRVILNAWISLGRMLHVHQIVRLRNTFIFLAAWFLLSDGFTTITSTAVLFAKTVLHMPASALVVIGVVTPLAGILGALTWPIAQRRLKWSNLRTLTTLAAAVSFIPAYGCLGFFVPSFGLKTPGEMYVLVVIFGSVYGAFQGYARALYAELLPPGEEARWYALFSITDKSSSFVGPMVVGAISQATGNIRYGFFFLVAVIWVAVPILLSIDVDQGRRDARQFSLEGGM</sequence>
<keyword evidence="9 10" id="KW-0472">Membrane</keyword>
<dbReference type="CDD" id="cd17483">
    <property type="entry name" value="MFS_Atg22_like"/>
    <property type="match status" value="1"/>
</dbReference>
<evidence type="ECO:0000313" key="11">
    <source>
        <dbReference type="EMBL" id="KIY49606.1"/>
    </source>
</evidence>
<reference evidence="11 12" key="1">
    <citation type="journal article" date="2015" name="Fungal Genet. Biol.">
        <title>Evolution of novel wood decay mechanisms in Agaricales revealed by the genome sequences of Fistulina hepatica and Cylindrobasidium torrendii.</title>
        <authorList>
            <person name="Floudas D."/>
            <person name="Held B.W."/>
            <person name="Riley R."/>
            <person name="Nagy L.G."/>
            <person name="Koehler G."/>
            <person name="Ransdell A.S."/>
            <person name="Younus H."/>
            <person name="Chow J."/>
            <person name="Chiniquy J."/>
            <person name="Lipzen A."/>
            <person name="Tritt A."/>
            <person name="Sun H."/>
            <person name="Haridas S."/>
            <person name="LaButti K."/>
            <person name="Ohm R.A."/>
            <person name="Kues U."/>
            <person name="Blanchette R.A."/>
            <person name="Grigoriev I.V."/>
            <person name="Minto R.E."/>
            <person name="Hibbett D.S."/>
        </authorList>
    </citation>
    <scope>NUCLEOTIDE SEQUENCE [LARGE SCALE GENOMIC DNA]</scope>
    <source>
        <strain evidence="11 12">ATCC 64428</strain>
    </source>
</reference>
<feature type="transmembrane region" description="Helical" evidence="10">
    <location>
        <begin position="424"/>
        <end position="445"/>
    </location>
</feature>
<feature type="transmembrane region" description="Helical" evidence="10">
    <location>
        <begin position="222"/>
        <end position="244"/>
    </location>
</feature>
<evidence type="ECO:0000256" key="3">
    <source>
        <dbReference type="ARBA" id="ARBA00022448"/>
    </source>
</evidence>
<dbReference type="Gene3D" id="1.20.1250.20">
    <property type="entry name" value="MFS general substrate transporter like domains"/>
    <property type="match status" value="1"/>
</dbReference>
<keyword evidence="7 10" id="KW-1133">Transmembrane helix</keyword>
<feature type="transmembrane region" description="Helical" evidence="10">
    <location>
        <begin position="324"/>
        <end position="348"/>
    </location>
</feature>
<dbReference type="AlphaFoldDB" id="A0A0D7ADV3"/>
<evidence type="ECO:0000256" key="10">
    <source>
        <dbReference type="RuleBase" id="RU363073"/>
    </source>
</evidence>
<evidence type="ECO:0000256" key="4">
    <source>
        <dbReference type="ARBA" id="ARBA00022554"/>
    </source>
</evidence>
<comment type="function">
    <text evidence="10">Vacuolar effluxer which mediate the efflux of amino acids resulting from autophagic degradation. The release of autophagic amino acids allows the maintenance of protein synthesis and viability during nitrogen starvation.</text>
</comment>
<dbReference type="SUPFAM" id="SSF103473">
    <property type="entry name" value="MFS general substrate transporter"/>
    <property type="match status" value="2"/>
</dbReference>
<dbReference type="GO" id="GO:0032974">
    <property type="term" value="P:amino acid transmembrane export from vacuole"/>
    <property type="evidence" value="ECO:0007669"/>
    <property type="project" value="InterPro"/>
</dbReference>